<protein>
    <submittedName>
        <fullName evidence="2">Aldose 1-epimerase like protein</fullName>
    </submittedName>
</protein>
<dbReference type="PANTHER" id="PTHR10091">
    <property type="entry name" value="ALDOSE-1-EPIMERASE"/>
    <property type="match status" value="1"/>
</dbReference>
<evidence type="ECO:0000313" key="2">
    <source>
        <dbReference type="EMBL" id="KAG7135062.1"/>
    </source>
</evidence>
<dbReference type="EMBL" id="JAEMWZ010000126">
    <property type="protein sequence ID" value="KAG7135062.1"/>
    <property type="molecule type" value="Genomic_DNA"/>
</dbReference>
<dbReference type="Pfam" id="PF01263">
    <property type="entry name" value="Aldose_epim"/>
    <property type="match status" value="1"/>
</dbReference>
<reference evidence="2" key="1">
    <citation type="journal article" date="2021" name="Mol. Plant Pathol.">
        <title>A 20-kb lineage-specific genomic region tames virulence in pathogenic amphidiploid Verticillium longisporum.</title>
        <authorList>
            <person name="Harting R."/>
            <person name="Starke J."/>
            <person name="Kusch H."/>
            <person name="Poggeler S."/>
            <person name="Maurus I."/>
            <person name="Schluter R."/>
            <person name="Landesfeind M."/>
            <person name="Bulla I."/>
            <person name="Nowrousian M."/>
            <person name="de Jonge R."/>
            <person name="Stahlhut G."/>
            <person name="Hoff K.J."/>
            <person name="Asshauer K.P."/>
            <person name="Thurmer A."/>
            <person name="Stanke M."/>
            <person name="Daniel R."/>
            <person name="Morgenstern B."/>
            <person name="Thomma B.P.H.J."/>
            <person name="Kronstad J.W."/>
            <person name="Braus-Stromeyer S.A."/>
            <person name="Braus G.H."/>
        </authorList>
    </citation>
    <scope>NUCLEOTIDE SEQUENCE</scope>
    <source>
        <strain evidence="2">Vl32</strain>
    </source>
</reference>
<gene>
    <name evidence="2" type="ORF">HYQ45_007130</name>
</gene>
<sequence>MAMPNPSASTASLSARSIYTYLIVHHLLVPPAADSVGGAQQRPRSNRDLYPAVRLALAAADPLGASGPGLPPRAPTGSSWEDARYLSLICPFGSDVWAFSLLVCWPAAGRRGLIDSFFSKPFRTTGALVFAAVVVGLGIWHWRDEIVPTLQKSNKSKSKPGKDGRYTISAKGIKAQFIPYGATLTNLYVKDKQGNDVDVVLGYDDVDFYPVDPGHPVYNAIPGRYVNRLKAAQFTIGTKTYHTEKNDSTNTLHSGSNNWSYRFWDVTSLASDSITFSISDSEGESKGFPGRVEASVTYSVADGKWNIKMEATAPEAKTPLMLTQHTYFNLEAYRNPSTDDIWSHTLHMPYAKRFLPIDSFGLPTGAIAAVTPGHIMDFASEPDLPFGRARDTPEFATNAGTEGYNHFWLFDDVPSPETVVLTLASPWNGIKADLRTDQRGVQIYSTGWSDGSAGLKSTQGTDEVKTMGRSSAVAIEPHDLVDGVNNPQWGRADAQITGPGETYTWEASWEFGLLE</sequence>
<dbReference type="CDD" id="cd09019">
    <property type="entry name" value="galactose_mutarotase_like"/>
    <property type="match status" value="1"/>
</dbReference>
<dbReference type="OrthoDB" id="274691at2759"/>
<organism evidence="2 3">
    <name type="scientific">Verticillium longisporum</name>
    <name type="common">Verticillium dahliae var. longisporum</name>
    <dbReference type="NCBI Taxonomy" id="100787"/>
    <lineage>
        <taxon>Eukaryota</taxon>
        <taxon>Fungi</taxon>
        <taxon>Dikarya</taxon>
        <taxon>Ascomycota</taxon>
        <taxon>Pezizomycotina</taxon>
        <taxon>Sordariomycetes</taxon>
        <taxon>Hypocreomycetidae</taxon>
        <taxon>Glomerellales</taxon>
        <taxon>Plectosphaerellaceae</taxon>
        <taxon>Verticillium</taxon>
    </lineage>
</organism>
<name>A0A8I2ZQ71_VERLO</name>
<dbReference type="InterPro" id="IPR008183">
    <property type="entry name" value="Aldose_1/G6P_1-epimerase"/>
</dbReference>
<dbReference type="GO" id="GO:0033499">
    <property type="term" value="P:galactose catabolic process via UDP-galactose, Leloir pathway"/>
    <property type="evidence" value="ECO:0007669"/>
    <property type="project" value="TreeGrafter"/>
</dbReference>
<dbReference type="GO" id="GO:0004034">
    <property type="term" value="F:aldose 1-epimerase activity"/>
    <property type="evidence" value="ECO:0007669"/>
    <property type="project" value="TreeGrafter"/>
</dbReference>
<dbReference type="AlphaFoldDB" id="A0A8I2ZQ71"/>
<evidence type="ECO:0000313" key="3">
    <source>
        <dbReference type="Proteomes" id="UP000689129"/>
    </source>
</evidence>
<proteinExistence type="inferred from homology"/>
<evidence type="ECO:0000256" key="1">
    <source>
        <dbReference type="ARBA" id="ARBA00006206"/>
    </source>
</evidence>
<dbReference type="Proteomes" id="UP000689129">
    <property type="component" value="Unassembled WGS sequence"/>
</dbReference>
<comment type="similarity">
    <text evidence="1">Belongs to the aldose epimerase family.</text>
</comment>
<dbReference type="PANTHER" id="PTHR10091:SF2">
    <property type="entry name" value="ALDOSE 1-EPIMERASE"/>
    <property type="match status" value="1"/>
</dbReference>
<accession>A0A8I2ZQ71</accession>
<dbReference type="GO" id="GO:0006006">
    <property type="term" value="P:glucose metabolic process"/>
    <property type="evidence" value="ECO:0007669"/>
    <property type="project" value="TreeGrafter"/>
</dbReference>
<comment type="caution">
    <text evidence="2">The sequence shown here is derived from an EMBL/GenBank/DDBJ whole genome shotgun (WGS) entry which is preliminary data.</text>
</comment>
<dbReference type="InterPro" id="IPR047215">
    <property type="entry name" value="Galactose_mutarotase-like"/>
</dbReference>